<evidence type="ECO:0000256" key="1">
    <source>
        <dbReference type="ARBA" id="ARBA00004173"/>
    </source>
</evidence>
<keyword evidence="5" id="KW-0175">Coiled coil</keyword>
<dbReference type="GO" id="GO:0003747">
    <property type="term" value="F:translation release factor activity"/>
    <property type="evidence" value="ECO:0007669"/>
    <property type="project" value="InterPro"/>
</dbReference>
<proteinExistence type="inferred from homology"/>
<evidence type="ECO:0000256" key="3">
    <source>
        <dbReference type="ARBA" id="ARBA00022946"/>
    </source>
</evidence>
<keyword evidence="8" id="KW-1185">Reference proteome</keyword>
<keyword evidence="4" id="KW-0496">Mitochondrion</keyword>
<name>A0AAD9JQ55_9ANNE</name>
<evidence type="ECO:0000256" key="4">
    <source>
        <dbReference type="ARBA" id="ARBA00023128"/>
    </source>
</evidence>
<dbReference type="PANTHER" id="PTHR46203:SF1">
    <property type="entry name" value="MITOCHONDRIAL TRANSLATION RELEASE FACTOR IN RESCUE"/>
    <property type="match status" value="1"/>
</dbReference>
<dbReference type="InterPro" id="IPR052405">
    <property type="entry name" value="Mito_Transl_Release_Factor"/>
</dbReference>
<feature type="coiled-coil region" evidence="5">
    <location>
        <begin position="163"/>
        <end position="195"/>
    </location>
</feature>
<comment type="subcellular location">
    <subcellularLocation>
        <location evidence="1">Mitochondrion</location>
    </subcellularLocation>
</comment>
<protein>
    <recommendedName>
        <fullName evidence="6">Prokaryotic-type class I peptide chain release factors domain-containing protein</fullName>
    </recommendedName>
</protein>
<keyword evidence="3" id="KW-0809">Transit peptide</keyword>
<evidence type="ECO:0000256" key="5">
    <source>
        <dbReference type="SAM" id="Coils"/>
    </source>
</evidence>
<accession>A0AAD9JQ55</accession>
<gene>
    <name evidence="7" type="ORF">LSH36_222g04038</name>
</gene>
<evidence type="ECO:0000313" key="8">
    <source>
        <dbReference type="Proteomes" id="UP001208570"/>
    </source>
</evidence>
<dbReference type="SUPFAM" id="SSF75620">
    <property type="entry name" value="Release factor"/>
    <property type="match status" value="1"/>
</dbReference>
<dbReference type="InterPro" id="IPR000352">
    <property type="entry name" value="Pep_chain_release_fac_I"/>
</dbReference>
<dbReference type="GO" id="GO:0005739">
    <property type="term" value="C:mitochondrion"/>
    <property type="evidence" value="ECO:0007669"/>
    <property type="project" value="UniProtKB-SubCell"/>
</dbReference>
<evidence type="ECO:0000259" key="6">
    <source>
        <dbReference type="Pfam" id="PF00472"/>
    </source>
</evidence>
<dbReference type="PANTHER" id="PTHR46203">
    <property type="entry name" value="PROBABLE PEPTIDE CHAIN RELEASE FACTOR C12ORF65"/>
    <property type="match status" value="1"/>
</dbReference>
<dbReference type="AlphaFoldDB" id="A0AAD9JQ55"/>
<sequence length="198" mass="22976">MAGLFKVMFLASQQCSHRFVIRKQIRLFVTGQYSAQCLIGKGTSSVLYQLYTGIHTLNSQKRTECVLPPHSSSYYQYIQKRCKHEIEYPPLIESDLEETFIRGSGPGGQKINKTSNCVMLKHLPTGIVVKCQESRSLDTNRVRARRHMQERLDSYYNGEESVLAQEKQEMIRKKIKRKNVTNKKLEKLKQFKEREGLS</sequence>
<comment type="caution">
    <text evidence="7">The sequence shown here is derived from an EMBL/GenBank/DDBJ whole genome shotgun (WGS) entry which is preliminary data.</text>
</comment>
<comment type="similarity">
    <text evidence="2">Belongs to the prokaryotic/mitochondrial release factor family.</text>
</comment>
<organism evidence="7 8">
    <name type="scientific">Paralvinella palmiformis</name>
    <dbReference type="NCBI Taxonomy" id="53620"/>
    <lineage>
        <taxon>Eukaryota</taxon>
        <taxon>Metazoa</taxon>
        <taxon>Spiralia</taxon>
        <taxon>Lophotrochozoa</taxon>
        <taxon>Annelida</taxon>
        <taxon>Polychaeta</taxon>
        <taxon>Sedentaria</taxon>
        <taxon>Canalipalpata</taxon>
        <taxon>Terebellida</taxon>
        <taxon>Terebelliformia</taxon>
        <taxon>Alvinellidae</taxon>
        <taxon>Paralvinella</taxon>
    </lineage>
</organism>
<evidence type="ECO:0000256" key="2">
    <source>
        <dbReference type="ARBA" id="ARBA00010835"/>
    </source>
</evidence>
<dbReference type="Pfam" id="PF00472">
    <property type="entry name" value="RF-1"/>
    <property type="match status" value="1"/>
</dbReference>
<dbReference type="Gene3D" id="3.30.160.20">
    <property type="match status" value="1"/>
</dbReference>
<dbReference type="Proteomes" id="UP001208570">
    <property type="component" value="Unassembled WGS sequence"/>
</dbReference>
<dbReference type="InterPro" id="IPR045853">
    <property type="entry name" value="Pep_chain_release_fac_I_sf"/>
</dbReference>
<feature type="domain" description="Prokaryotic-type class I peptide chain release factors" evidence="6">
    <location>
        <begin position="93"/>
        <end position="184"/>
    </location>
</feature>
<reference evidence="7" key="1">
    <citation type="journal article" date="2023" name="Mol. Biol. Evol.">
        <title>Third-Generation Sequencing Reveals the Adaptive Role of the Epigenome in Three Deep-Sea Polychaetes.</title>
        <authorList>
            <person name="Perez M."/>
            <person name="Aroh O."/>
            <person name="Sun Y."/>
            <person name="Lan Y."/>
            <person name="Juniper S.K."/>
            <person name="Young C.R."/>
            <person name="Angers B."/>
            <person name="Qian P.Y."/>
        </authorList>
    </citation>
    <scope>NUCLEOTIDE SEQUENCE</scope>
    <source>
        <strain evidence="7">P08H-3</strain>
    </source>
</reference>
<dbReference type="EMBL" id="JAODUP010000222">
    <property type="protein sequence ID" value="KAK2156090.1"/>
    <property type="molecule type" value="Genomic_DNA"/>
</dbReference>
<evidence type="ECO:0000313" key="7">
    <source>
        <dbReference type="EMBL" id="KAK2156090.1"/>
    </source>
</evidence>